<comment type="caution">
    <text evidence="2">The sequence shown here is derived from an EMBL/GenBank/DDBJ whole genome shotgun (WGS) entry which is preliminary data.</text>
</comment>
<dbReference type="Gene3D" id="3.30.420.40">
    <property type="match status" value="2"/>
</dbReference>
<gene>
    <name evidence="2" type="ORF">ACFQ2I_01960</name>
</gene>
<organism evidence="2 3">
    <name type="scientific">Paenibacillus chungangensis</name>
    <dbReference type="NCBI Taxonomy" id="696535"/>
    <lineage>
        <taxon>Bacteria</taxon>
        <taxon>Bacillati</taxon>
        <taxon>Bacillota</taxon>
        <taxon>Bacilli</taxon>
        <taxon>Bacillales</taxon>
        <taxon>Paenibacillaceae</taxon>
        <taxon>Paenibacillus</taxon>
    </lineage>
</organism>
<evidence type="ECO:0000313" key="2">
    <source>
        <dbReference type="EMBL" id="MFD0958148.1"/>
    </source>
</evidence>
<evidence type="ECO:0000313" key="3">
    <source>
        <dbReference type="Proteomes" id="UP001596989"/>
    </source>
</evidence>
<evidence type="ECO:0000256" key="1">
    <source>
        <dbReference type="ARBA" id="ARBA00006479"/>
    </source>
</evidence>
<comment type="similarity">
    <text evidence="1">Belongs to the ROK (NagC/XylR) family.</text>
</comment>
<dbReference type="Proteomes" id="UP001596989">
    <property type="component" value="Unassembled WGS sequence"/>
</dbReference>
<sequence length="306" mass="33834">MKDKLVLAMDVGGTSVKACVVERGEVLRHTLTHYPSYGKEPAAVIIGQLAAIVTDLLRQYVQLTQRNLPDELCVGLAFPGPFDYDEGTCWIRGLDKFESLYGVNVRERLLEELHAFDRTQPARQFKVVFQNDARLFGLGASVRFPDERLAVITLGTGIGSCFIDRGKLVTKGPSVPADGYLFGLPHGEGIADHCFSRRGILALFREAGYSDDGYDVKEYAELARRGDARACELFWSFGLELGSFLAPFMRQFSAERLVIGGQIAGSLDLFDEGLQQGLQTGKCYIVVEALEDALYHTFIGASRMFL</sequence>
<dbReference type="SUPFAM" id="SSF53067">
    <property type="entry name" value="Actin-like ATPase domain"/>
    <property type="match status" value="1"/>
</dbReference>
<protein>
    <submittedName>
        <fullName evidence="2">ROK family protein</fullName>
    </submittedName>
</protein>
<dbReference type="Pfam" id="PF00480">
    <property type="entry name" value="ROK"/>
    <property type="match status" value="1"/>
</dbReference>
<dbReference type="PANTHER" id="PTHR18964">
    <property type="entry name" value="ROK (REPRESSOR, ORF, KINASE) FAMILY"/>
    <property type="match status" value="1"/>
</dbReference>
<accession>A0ABW3HKY2</accession>
<dbReference type="InterPro" id="IPR043129">
    <property type="entry name" value="ATPase_NBD"/>
</dbReference>
<keyword evidence="3" id="KW-1185">Reference proteome</keyword>
<dbReference type="EMBL" id="JBHTJZ010000004">
    <property type="protein sequence ID" value="MFD0958148.1"/>
    <property type="molecule type" value="Genomic_DNA"/>
</dbReference>
<dbReference type="PANTHER" id="PTHR18964:SF149">
    <property type="entry name" value="BIFUNCTIONAL UDP-N-ACETYLGLUCOSAMINE 2-EPIMERASE_N-ACETYLMANNOSAMINE KINASE"/>
    <property type="match status" value="1"/>
</dbReference>
<dbReference type="RefSeq" id="WP_377561796.1">
    <property type="nucleotide sequence ID" value="NZ_JBHTJZ010000004.1"/>
</dbReference>
<reference evidence="3" key="1">
    <citation type="journal article" date="2019" name="Int. J. Syst. Evol. Microbiol.">
        <title>The Global Catalogue of Microorganisms (GCM) 10K type strain sequencing project: providing services to taxonomists for standard genome sequencing and annotation.</title>
        <authorList>
            <consortium name="The Broad Institute Genomics Platform"/>
            <consortium name="The Broad Institute Genome Sequencing Center for Infectious Disease"/>
            <person name="Wu L."/>
            <person name="Ma J."/>
        </authorList>
    </citation>
    <scope>NUCLEOTIDE SEQUENCE [LARGE SCALE GENOMIC DNA]</scope>
    <source>
        <strain evidence="3">CCUG 59129</strain>
    </source>
</reference>
<proteinExistence type="inferred from homology"/>
<dbReference type="InterPro" id="IPR000600">
    <property type="entry name" value="ROK"/>
</dbReference>
<name>A0ABW3HKY2_9BACL</name>